<evidence type="ECO:0000313" key="10">
    <source>
        <dbReference type="Proteomes" id="UP000504631"/>
    </source>
</evidence>
<keyword evidence="6" id="KW-0539">Nucleus</keyword>
<reference evidence="11 12" key="1">
    <citation type="submission" date="2025-04" db="UniProtKB">
        <authorList>
            <consortium name="RefSeq"/>
        </authorList>
    </citation>
    <scope>IDENTIFICATION</scope>
    <source>
        <tissue evidence="11 12">Muscle</tissue>
    </source>
</reference>
<feature type="domain" description="C2H2-type" evidence="9">
    <location>
        <begin position="141"/>
        <end position="164"/>
    </location>
</feature>
<dbReference type="Proteomes" id="UP000504631">
    <property type="component" value="Unplaced"/>
</dbReference>
<evidence type="ECO:0000259" key="9">
    <source>
        <dbReference type="PROSITE" id="PS50157"/>
    </source>
</evidence>
<accession>A0A6J3K0P5</accession>
<protein>
    <submittedName>
        <fullName evidence="11 12">Uncharacterized protein LOC117231874</fullName>
    </submittedName>
</protein>
<dbReference type="SMART" id="SM00355">
    <property type="entry name" value="ZnF_C2H2"/>
    <property type="match status" value="8"/>
</dbReference>
<feature type="region of interest" description="Disordered" evidence="8">
    <location>
        <begin position="220"/>
        <end position="261"/>
    </location>
</feature>
<evidence type="ECO:0000256" key="1">
    <source>
        <dbReference type="ARBA" id="ARBA00004123"/>
    </source>
</evidence>
<evidence type="ECO:0000256" key="8">
    <source>
        <dbReference type="SAM" id="MobiDB-lite"/>
    </source>
</evidence>
<dbReference type="RefSeq" id="XP_033346650.1">
    <property type="nucleotide sequence ID" value="XM_033490759.1"/>
</dbReference>
<comment type="subcellular location">
    <subcellularLocation>
        <location evidence="1">Nucleus</location>
    </subcellularLocation>
</comment>
<evidence type="ECO:0000313" key="11">
    <source>
        <dbReference type="RefSeq" id="XP_033346632.1"/>
    </source>
</evidence>
<dbReference type="PROSITE" id="PS50157">
    <property type="entry name" value="ZINC_FINGER_C2H2_2"/>
    <property type="match status" value="2"/>
</dbReference>
<proteinExistence type="predicted"/>
<dbReference type="PROSITE" id="PS00028">
    <property type="entry name" value="ZINC_FINGER_C2H2_1"/>
    <property type="match status" value="3"/>
</dbReference>
<feature type="compositionally biased region" description="Polar residues" evidence="8">
    <location>
        <begin position="237"/>
        <end position="255"/>
    </location>
</feature>
<dbReference type="RefSeq" id="XP_033346641.1">
    <property type="nucleotide sequence ID" value="XM_033490750.1"/>
</dbReference>
<dbReference type="GO" id="GO:0008270">
    <property type="term" value="F:zinc ion binding"/>
    <property type="evidence" value="ECO:0007669"/>
    <property type="project" value="UniProtKB-KW"/>
</dbReference>
<dbReference type="InterPro" id="IPR050888">
    <property type="entry name" value="ZnF_C2H2-type_TF"/>
</dbReference>
<keyword evidence="3" id="KW-0677">Repeat</keyword>
<evidence type="ECO:0000256" key="7">
    <source>
        <dbReference type="PROSITE-ProRule" id="PRU00042"/>
    </source>
</evidence>
<dbReference type="GeneID" id="117231874"/>
<organism evidence="10 11">
    <name type="scientific">Bombus vosnesenskii</name>
    <dbReference type="NCBI Taxonomy" id="207650"/>
    <lineage>
        <taxon>Eukaryota</taxon>
        <taxon>Metazoa</taxon>
        <taxon>Ecdysozoa</taxon>
        <taxon>Arthropoda</taxon>
        <taxon>Hexapoda</taxon>
        <taxon>Insecta</taxon>
        <taxon>Pterygota</taxon>
        <taxon>Neoptera</taxon>
        <taxon>Endopterygota</taxon>
        <taxon>Hymenoptera</taxon>
        <taxon>Apocrita</taxon>
        <taxon>Aculeata</taxon>
        <taxon>Apoidea</taxon>
        <taxon>Anthophila</taxon>
        <taxon>Apidae</taxon>
        <taxon>Bombus</taxon>
        <taxon>Pyrobombus</taxon>
    </lineage>
</organism>
<evidence type="ECO:0000256" key="5">
    <source>
        <dbReference type="ARBA" id="ARBA00022833"/>
    </source>
</evidence>
<keyword evidence="4 7" id="KW-0863">Zinc-finger</keyword>
<dbReference type="KEGG" id="bvk:117231874"/>
<feature type="compositionally biased region" description="Low complexity" evidence="8">
    <location>
        <begin position="220"/>
        <end position="229"/>
    </location>
</feature>
<evidence type="ECO:0000256" key="4">
    <source>
        <dbReference type="ARBA" id="ARBA00022771"/>
    </source>
</evidence>
<dbReference type="Gene3D" id="3.30.160.60">
    <property type="entry name" value="Classic Zinc Finger"/>
    <property type="match status" value="1"/>
</dbReference>
<feature type="domain" description="C2H2-type" evidence="9">
    <location>
        <begin position="793"/>
        <end position="817"/>
    </location>
</feature>
<dbReference type="InterPro" id="IPR013087">
    <property type="entry name" value="Znf_C2H2_type"/>
</dbReference>
<keyword evidence="5" id="KW-0862">Zinc</keyword>
<keyword evidence="10" id="KW-1185">Reference proteome</keyword>
<evidence type="ECO:0000256" key="3">
    <source>
        <dbReference type="ARBA" id="ARBA00022737"/>
    </source>
</evidence>
<evidence type="ECO:0000256" key="6">
    <source>
        <dbReference type="ARBA" id="ARBA00023242"/>
    </source>
</evidence>
<dbReference type="AlphaFoldDB" id="A0A6J3K0P5"/>
<dbReference type="RefSeq" id="XP_033346632.1">
    <property type="nucleotide sequence ID" value="XM_033490741.1"/>
</dbReference>
<evidence type="ECO:0000313" key="12">
    <source>
        <dbReference type="RefSeq" id="XP_033346641.1"/>
    </source>
</evidence>
<evidence type="ECO:0000256" key="2">
    <source>
        <dbReference type="ARBA" id="ARBA00022723"/>
    </source>
</evidence>
<gene>
    <name evidence="11 12 13" type="primary">LOC117231874</name>
</gene>
<dbReference type="GO" id="GO:0005634">
    <property type="term" value="C:nucleus"/>
    <property type="evidence" value="ECO:0007669"/>
    <property type="project" value="UniProtKB-SubCell"/>
</dbReference>
<dbReference type="PANTHER" id="PTHR24406">
    <property type="entry name" value="TRANSCRIPTIONAL REPRESSOR CTCFL-RELATED"/>
    <property type="match status" value="1"/>
</dbReference>
<sequence>MFENVSPDQKDEHYGDDEFIEEFEHKPLLTCIPKVEPLCSSTTDLIEDTSNVEGEVTSIPLTIPYKIKDPIILLERCDKIWETLKVIKNVQGTTKIDTSNALPSDITTSKSLYIEYQPVLGNNNTELPNFKFYVKSKKKLFHCSICGRQYTENRRLRYHSEKVHGIYIAPRRYLKNPDKVKEKDPNIVEKEEDKFEKVSLKKSENKLHTEASLLQHVSSSNNNNKVVPNLHSRRSKSNSLVRNNNDIHINGTTQNEQEKKLTKEVRQNEKVICTRNSTALSTCTLCQQVVRNIRKHLTDYHKIESPDFMLKNLNETCTVLKSNKLKRKFSNDENETVGKLIRKEHVIQNKRQKLCRKRRQSSRQCDICLGIYTLRSFYEHIRIHRSRGETKENFHLSTNRYFNSPIYLQSKFSSMRTPFEYTNKDNSEFHKNKEKIMQNENTSDNISDIKYYDKHKHICLCGRIFRNPYTLFMHKKTCTITNDVKQPIIESNVNRKSRYDTRSGSGRDSGLGINITIKKKNDSYEIIDKDNTSEDNVTRLQLQDFNHSKDSNVSNEVLKLSKYSEKHSILKIQSADENIDIDIEEDSPTNPCNDIISGSSSEIVSNLCKEEKQQETKAEPNNISYKKDVKSKLDKQSNSVTVNFAKRYNICVCGSKFYTKKALEIHTNKHHSRSQLLCGYCKVSLPNAIAWNKHWCSVNEGKRFIFVPMELKCHHCSDILNTYKKFDEHIKHKHSDPIVPFQCFYCSKRFSNTTSRKMHFDTDHEVTTCSICNNKCYDVMKSRHEAYHYGLGFPCHYCKRTYGSKKYLLRHMRRVPHHSLLSSMESIIN</sequence>
<name>A0A6J3K0P5_9HYME</name>
<keyword evidence="2" id="KW-0479">Metal-binding</keyword>
<evidence type="ECO:0000313" key="13">
    <source>
        <dbReference type="RefSeq" id="XP_033346650.1"/>
    </source>
</evidence>